<dbReference type="NCBIfam" id="NF047352">
    <property type="entry name" value="P_loop_sacsin"/>
    <property type="match status" value="1"/>
</dbReference>
<dbReference type="Gene3D" id="3.30.565.10">
    <property type="entry name" value="Histidine kinase-like ATPase, C-terminal domain"/>
    <property type="match status" value="1"/>
</dbReference>
<evidence type="ECO:0000313" key="3">
    <source>
        <dbReference type="Proteomes" id="UP000537729"/>
    </source>
</evidence>
<protein>
    <submittedName>
        <fullName evidence="2">DUF3883 domain-containing protein</fullName>
    </submittedName>
</protein>
<proteinExistence type="predicted"/>
<evidence type="ECO:0000313" key="2">
    <source>
        <dbReference type="EMBL" id="NMY12233.1"/>
    </source>
</evidence>
<dbReference type="Pfam" id="PF13020">
    <property type="entry name" value="NOV_C"/>
    <property type="match status" value="1"/>
</dbReference>
<dbReference type="EMBL" id="JAAQWG010000054">
    <property type="protein sequence ID" value="NMY12233.1"/>
    <property type="molecule type" value="Genomic_DNA"/>
</dbReference>
<sequence length="1801" mass="199354">MSGSIEMPLVDQELGPAESIAKLMNQRISNYLAARNDPSLYQSVRNMSQFVSDDYGNRFLVELIQNAHDAHDPTRTDGEIAVVLDITEGHGCLYVANRGAGFTGKNLQAITNIALSSKPVNAGIGNKGLGFRSVLQVCSWPEIYSVRGEGGGATFDGLCFRFATIDDLRAHKDVHSADASQEMASNLPCWHIPVLTEPDDKVTRFAEAGFATVVRLPLKSLEALQSVRAQIDVLMSLSTPLQLFLDRVGRISIDSGMNEPFVLERSVEETWPVIPKGLKVDSPITVAKLCLGNARFVAAHWDIDDQLFRQALHASLEREEIPESWRDWDGIARISIAVPLGAPLEMGRLYCFLPLGAEGKAPFCGYINANFYTKMDRRTVDVSIGLNEFFMRTAAWLSCQLIDFMVKSGWAQAPSAVVSLLCWDEAYQPALKLGMGDDGQGILNREFLPVRGNDETISWASPKETYSWIAPGNACLSTKAICEIGGGKVLVDSLTLSQRAALDRLYIRLRQSDFKPPAKVIAGWIEAIAVKMHEQIAAPERWADFYDEVSTVMADHASYLSGKKFLLSVSGDLISSELPANTNSGRSRRAADVYFAPVLSVDADVDDEASKRALPLDQLPATLRKGFALLSRDIPWLKDDGGHRPGRSFLIAGKLAREYDTRDVLRTLAGVTRSSVPDRTREQALEWAFRLWSSGRSLSDKETRSADFFVPTANDWVDAKTAMFGAGWEVPNGSKLQALLRITADDSDDMKVSLARLVPEFVAWPIRYGTQSEWVRFLNASGVVDCLRPIGGESITANPIGFPALLPLIVTRDLPGITETLRSHWKAQITQDCSQMYFTRNYRAEMRPWRIPGQGECESFPPDVRRDFAVQVALAMRSFSDEHRSFRAVRTEIGNGEVHRLSTPLLAFLTGAQWLPVIHPGGKLRFVKPSDAWYFNSEEERPPRFVEFVAHQVAVAIDSQSLEWLQREAKFGLFNNELHAGRALLALIESASGGISDIRDVRRFQEWFRRLWIHARKKGTPEAGTSVPVRIGDEIRVLTRTIEEDTEPYFDDERDGVKKQLLEEVGEPIFDFVPGDTAAAWGWVNNSVPQRFRLISDEPAEVYVDGIRFDDRTPSRLLSDVIGSWFVEFLVCVAEHKSSVFMQSTQRTLGRIRRAALSLEVVSGQKIQIAHGNKWVPMPLSLRGSLVLNRAAGPVLIIQAEQEPLTLEHVAGASAQLAVALGARDLAHGLDAALLRLASTMRNGGEETPDDTILASALGVEPEAIRQTRLLVSGDLIGMLHLAIPLSACKASPQTTARLQELSTQSEPQDEDLRAVFEALAFEVGIPLANLEARMIHLADLSDLKVEFLLPIAQLNEAIAVLGDQYELASNEHMHREAWMRHLRLQQTNIIERLRERSVGLFDKKLRLDAYIAAREGVLAIAPQPTWFTTYDELPAAVMDTQIDSWIDGAMPASASDSSMDLTLTECRASNGAKLRNFLTHYAPILSAWVRAGGITETLLVRQTWSTPEAARDTCTAHARDCGWLDFRLLDDGEIVQWLSQAGIWPVGKAASKDLTYWGLSAESMVSNEERTKNIRLEQQRRRMQVEFDGVSMSAITAGYIDIAAAVVAAAAQAPALNHVSSKEATLQTIDFYKTSGTSGGGGNGSMPKLSETSMSDEQKLAVGLMGELWAREWLRRRHKLESVDESIWVSRYRDAVLNTSGGSDSLGYDFIVATKSRTYYYEVKASSGNPLRFELGPTEIFAAQRYRGDSEHKYRILYLANVGDPARMTPTLLANPFSSKGAGTFRAVGKGSVVYEFNPK</sequence>
<dbReference type="InterPro" id="IPR052957">
    <property type="entry name" value="Auxin_embryo_med"/>
</dbReference>
<feature type="domain" description="Protein NO VEIN C-terminal" evidence="1">
    <location>
        <begin position="1704"/>
        <end position="1766"/>
    </location>
</feature>
<dbReference type="InterPro" id="IPR024975">
    <property type="entry name" value="NOV_C"/>
</dbReference>
<dbReference type="SUPFAM" id="SSF55874">
    <property type="entry name" value="ATPase domain of HSP90 chaperone/DNA topoisomerase II/histidine kinase"/>
    <property type="match status" value="1"/>
</dbReference>
<comment type="caution">
    <text evidence="2">The sequence shown here is derived from an EMBL/GenBank/DDBJ whole genome shotgun (WGS) entry which is preliminary data.</text>
</comment>
<gene>
    <name evidence="2" type="ORF">HBO38_28065</name>
</gene>
<dbReference type="PANTHER" id="PTHR32387:SF0">
    <property type="entry name" value="PROTEIN NO VEIN"/>
    <property type="match status" value="1"/>
</dbReference>
<dbReference type="Proteomes" id="UP000537729">
    <property type="component" value="Unassembled WGS sequence"/>
</dbReference>
<dbReference type="PANTHER" id="PTHR32387">
    <property type="entry name" value="WU:FJ29H11"/>
    <property type="match status" value="1"/>
</dbReference>
<reference evidence="2 3" key="1">
    <citation type="journal article" date="2020" name="Front. Microbiol.">
        <title>Genetic Organization of the aprX-lipA2 Operon Affects the Proteolytic Potential of Pseudomonas Species in Milk.</title>
        <authorList>
            <person name="Maier C."/>
            <person name="Huptas C."/>
            <person name="von Neubeck M."/>
            <person name="Scherer S."/>
            <person name="Wenning M."/>
            <person name="Lucking G."/>
        </authorList>
    </citation>
    <scope>NUCLEOTIDE SEQUENCE [LARGE SCALE GENOMIC DNA]</scope>
    <source>
        <strain evidence="2 3">DSM 16272</strain>
    </source>
</reference>
<organism evidence="2 3">
    <name type="scientific">Pseudomonas veronii</name>
    <dbReference type="NCBI Taxonomy" id="76761"/>
    <lineage>
        <taxon>Bacteria</taxon>
        <taxon>Pseudomonadati</taxon>
        <taxon>Pseudomonadota</taxon>
        <taxon>Gammaproteobacteria</taxon>
        <taxon>Pseudomonadales</taxon>
        <taxon>Pseudomonadaceae</taxon>
        <taxon>Pseudomonas</taxon>
    </lineage>
</organism>
<dbReference type="InterPro" id="IPR036890">
    <property type="entry name" value="HATPase_C_sf"/>
</dbReference>
<name>A0A7Y1FBI0_PSEVE</name>
<evidence type="ECO:0000259" key="1">
    <source>
        <dbReference type="Pfam" id="PF13020"/>
    </source>
</evidence>
<dbReference type="RefSeq" id="WP_169885778.1">
    <property type="nucleotide sequence ID" value="NZ_JAAQWG010000054.1"/>
</dbReference>
<accession>A0A7Y1FBI0</accession>